<keyword evidence="1" id="KW-0059">Arsenical resistance</keyword>
<dbReference type="InterPro" id="IPR023485">
    <property type="entry name" value="Ptyr_pPase"/>
</dbReference>
<proteinExistence type="predicted"/>
<dbReference type="Proteomes" id="UP000603352">
    <property type="component" value="Unassembled WGS sequence"/>
</dbReference>
<comment type="caution">
    <text evidence="3">The sequence shown here is derived from an EMBL/GenBank/DDBJ whole genome shotgun (WGS) entry which is preliminary data.</text>
</comment>
<dbReference type="Pfam" id="PF01451">
    <property type="entry name" value="LMWPc"/>
    <property type="match status" value="1"/>
</dbReference>
<accession>A0ABQ1IUJ3</accession>
<organism evidence="3 4">
    <name type="scientific">Tistrella bauzanensis</name>
    <dbReference type="NCBI Taxonomy" id="657419"/>
    <lineage>
        <taxon>Bacteria</taxon>
        <taxon>Pseudomonadati</taxon>
        <taxon>Pseudomonadota</taxon>
        <taxon>Alphaproteobacteria</taxon>
        <taxon>Geminicoccales</taxon>
        <taxon>Geminicoccaceae</taxon>
        <taxon>Tistrella</taxon>
    </lineage>
</organism>
<dbReference type="Gene3D" id="3.40.50.2300">
    <property type="match status" value="1"/>
</dbReference>
<keyword evidence="4" id="KW-1185">Reference proteome</keyword>
<evidence type="ECO:0000313" key="4">
    <source>
        <dbReference type="Proteomes" id="UP000603352"/>
    </source>
</evidence>
<dbReference type="EMBL" id="BMDZ01000052">
    <property type="protein sequence ID" value="GGB52879.1"/>
    <property type="molecule type" value="Genomic_DNA"/>
</dbReference>
<dbReference type="SUPFAM" id="SSF52788">
    <property type="entry name" value="Phosphotyrosine protein phosphatases I"/>
    <property type="match status" value="1"/>
</dbReference>
<protein>
    <submittedName>
        <fullName evidence="3">ArsC family transcriptional regulator</fullName>
    </submittedName>
</protein>
<reference evidence="4" key="1">
    <citation type="journal article" date="2019" name="Int. J. Syst. Evol. Microbiol.">
        <title>The Global Catalogue of Microorganisms (GCM) 10K type strain sequencing project: providing services to taxonomists for standard genome sequencing and annotation.</title>
        <authorList>
            <consortium name="The Broad Institute Genomics Platform"/>
            <consortium name="The Broad Institute Genome Sequencing Center for Infectious Disease"/>
            <person name="Wu L."/>
            <person name="Ma J."/>
        </authorList>
    </citation>
    <scope>NUCLEOTIDE SEQUENCE [LARGE SCALE GENOMIC DNA]</scope>
    <source>
        <strain evidence="4">CGMCC 1.10188</strain>
    </source>
</reference>
<dbReference type="InterPro" id="IPR036196">
    <property type="entry name" value="Ptyr_pPase_sf"/>
</dbReference>
<evidence type="ECO:0000259" key="2">
    <source>
        <dbReference type="SMART" id="SM00226"/>
    </source>
</evidence>
<name>A0ABQ1IUJ3_9PROT</name>
<dbReference type="PANTHER" id="PTHR43428:SF1">
    <property type="entry name" value="ARSENATE REDUCTASE"/>
    <property type="match status" value="1"/>
</dbReference>
<dbReference type="SMART" id="SM00226">
    <property type="entry name" value="LMWPc"/>
    <property type="match status" value="1"/>
</dbReference>
<sequence>MLFCCTLNSIRSPMAEGMLKLLHGRRIFVDSVGVRRAPVDPFAVAVAEELGVDLSKHRPKTFDDLEDGSYDLIVSLSPEAQHKAVELTRDMACDVEYWPTFDPSIAEGSRDQQLDAFREVRDQLMRRIRQRFPPMGSMAL</sequence>
<gene>
    <name evidence="3" type="ORF">GCM10011505_37320</name>
</gene>
<evidence type="ECO:0000256" key="1">
    <source>
        <dbReference type="ARBA" id="ARBA00022849"/>
    </source>
</evidence>
<feature type="domain" description="Phosphotyrosine protein phosphatase I" evidence="2">
    <location>
        <begin position="2"/>
        <end position="134"/>
    </location>
</feature>
<dbReference type="PANTHER" id="PTHR43428">
    <property type="entry name" value="ARSENATE REDUCTASE"/>
    <property type="match status" value="1"/>
</dbReference>
<dbReference type="CDD" id="cd16345">
    <property type="entry name" value="LMWP_ArsC"/>
    <property type="match status" value="1"/>
</dbReference>
<evidence type="ECO:0000313" key="3">
    <source>
        <dbReference type="EMBL" id="GGB52879.1"/>
    </source>
</evidence>